<evidence type="ECO:0000313" key="1">
    <source>
        <dbReference type="EMBL" id="KAJ8649258.1"/>
    </source>
</evidence>
<sequence>MAGGGGMLDQDSTRVHDLGGHGLSAFWYVKLSYLLAVKHQGGCNFKWPLSCILVNPSDVIILEGILAFHDPRVRELMNVKIFVDTGFNLFKI</sequence>
<gene>
    <name evidence="1" type="ORF">MRB53_002281</name>
</gene>
<evidence type="ECO:0000313" key="2">
    <source>
        <dbReference type="Proteomes" id="UP001234297"/>
    </source>
</evidence>
<accession>A0ACC2MUZ0</accession>
<proteinExistence type="predicted"/>
<dbReference type="Proteomes" id="UP001234297">
    <property type="component" value="Chromosome 1"/>
</dbReference>
<reference evidence="1 2" key="1">
    <citation type="journal article" date="2022" name="Hortic Res">
        <title>A haplotype resolved chromosomal level avocado genome allows analysis of novel avocado genes.</title>
        <authorList>
            <person name="Nath O."/>
            <person name="Fletcher S.J."/>
            <person name="Hayward A."/>
            <person name="Shaw L.M."/>
            <person name="Masouleh A.K."/>
            <person name="Furtado A."/>
            <person name="Henry R.J."/>
            <person name="Mitter N."/>
        </authorList>
    </citation>
    <scope>NUCLEOTIDE SEQUENCE [LARGE SCALE GENOMIC DNA]</scope>
    <source>
        <strain evidence="2">cv. Hass</strain>
    </source>
</reference>
<comment type="caution">
    <text evidence="1">The sequence shown here is derived from an EMBL/GenBank/DDBJ whole genome shotgun (WGS) entry which is preliminary data.</text>
</comment>
<protein>
    <submittedName>
        <fullName evidence="1">Uncharacterized protein</fullName>
    </submittedName>
</protein>
<organism evidence="1 2">
    <name type="scientific">Persea americana</name>
    <name type="common">Avocado</name>
    <dbReference type="NCBI Taxonomy" id="3435"/>
    <lineage>
        <taxon>Eukaryota</taxon>
        <taxon>Viridiplantae</taxon>
        <taxon>Streptophyta</taxon>
        <taxon>Embryophyta</taxon>
        <taxon>Tracheophyta</taxon>
        <taxon>Spermatophyta</taxon>
        <taxon>Magnoliopsida</taxon>
        <taxon>Magnoliidae</taxon>
        <taxon>Laurales</taxon>
        <taxon>Lauraceae</taxon>
        <taxon>Persea</taxon>
    </lineage>
</organism>
<name>A0ACC2MUZ0_PERAE</name>
<keyword evidence="2" id="KW-1185">Reference proteome</keyword>
<dbReference type="EMBL" id="CM056809">
    <property type="protein sequence ID" value="KAJ8649258.1"/>
    <property type="molecule type" value="Genomic_DNA"/>
</dbReference>